<keyword evidence="2" id="KW-1185">Reference proteome</keyword>
<dbReference type="Proteomes" id="UP001066276">
    <property type="component" value="Chromosome 6"/>
</dbReference>
<evidence type="ECO:0000313" key="2">
    <source>
        <dbReference type="Proteomes" id="UP001066276"/>
    </source>
</evidence>
<name>A0AAV7QU99_PLEWA</name>
<sequence>MLRIVFAHCQQLQPFNYESHRSRLCDSFTGGVLTVPLQRIQRSGGWCWLSLGASGWMYLPSWLPNFKIAQIWQPACFKDQLSVGEEFSLAHALLAVAQTRGADPSPAMFESLLQGGNIIASTVKSMCQQQSNECGLPGIPEDVFLAVASPLQLESADNPGLESSVNTVSQQEGAMGDPKGGAGGLMRKLLRSVFSIPLVSALT</sequence>
<organism evidence="1 2">
    <name type="scientific">Pleurodeles waltl</name>
    <name type="common">Iberian ribbed newt</name>
    <dbReference type="NCBI Taxonomy" id="8319"/>
    <lineage>
        <taxon>Eukaryota</taxon>
        <taxon>Metazoa</taxon>
        <taxon>Chordata</taxon>
        <taxon>Craniata</taxon>
        <taxon>Vertebrata</taxon>
        <taxon>Euteleostomi</taxon>
        <taxon>Amphibia</taxon>
        <taxon>Batrachia</taxon>
        <taxon>Caudata</taxon>
        <taxon>Salamandroidea</taxon>
        <taxon>Salamandridae</taxon>
        <taxon>Pleurodelinae</taxon>
        <taxon>Pleurodeles</taxon>
    </lineage>
</organism>
<protein>
    <submittedName>
        <fullName evidence="1">Uncharacterized protein</fullName>
    </submittedName>
</protein>
<gene>
    <name evidence="1" type="ORF">NDU88_009063</name>
</gene>
<dbReference type="AlphaFoldDB" id="A0AAV7QU99"/>
<dbReference type="EMBL" id="JANPWB010000010">
    <property type="protein sequence ID" value="KAJ1142750.1"/>
    <property type="molecule type" value="Genomic_DNA"/>
</dbReference>
<proteinExistence type="predicted"/>
<evidence type="ECO:0000313" key="1">
    <source>
        <dbReference type="EMBL" id="KAJ1142750.1"/>
    </source>
</evidence>
<comment type="caution">
    <text evidence="1">The sequence shown here is derived from an EMBL/GenBank/DDBJ whole genome shotgun (WGS) entry which is preliminary data.</text>
</comment>
<reference evidence="1" key="1">
    <citation type="journal article" date="2022" name="bioRxiv">
        <title>Sequencing and chromosome-scale assembly of the giantPleurodeles waltlgenome.</title>
        <authorList>
            <person name="Brown T."/>
            <person name="Elewa A."/>
            <person name="Iarovenko S."/>
            <person name="Subramanian E."/>
            <person name="Araus A.J."/>
            <person name="Petzold A."/>
            <person name="Susuki M."/>
            <person name="Suzuki K.-i.T."/>
            <person name="Hayashi T."/>
            <person name="Toyoda A."/>
            <person name="Oliveira C."/>
            <person name="Osipova E."/>
            <person name="Leigh N.D."/>
            <person name="Simon A."/>
            <person name="Yun M.H."/>
        </authorList>
    </citation>
    <scope>NUCLEOTIDE SEQUENCE</scope>
    <source>
        <strain evidence="1">20211129_DDA</strain>
        <tissue evidence="1">Liver</tissue>
    </source>
</reference>
<accession>A0AAV7QU99</accession>